<gene>
    <name evidence="1" type="ORF">MKP09_12585</name>
</gene>
<dbReference type="EMBL" id="JAKWBL010000002">
    <property type="protein sequence ID" value="MCH5598689.1"/>
    <property type="molecule type" value="Genomic_DNA"/>
</dbReference>
<evidence type="ECO:0000313" key="2">
    <source>
        <dbReference type="Proteomes" id="UP001202248"/>
    </source>
</evidence>
<organism evidence="1 2">
    <name type="scientific">Niabella ginsengisoli</name>
    <dbReference type="NCBI Taxonomy" id="522298"/>
    <lineage>
        <taxon>Bacteria</taxon>
        <taxon>Pseudomonadati</taxon>
        <taxon>Bacteroidota</taxon>
        <taxon>Chitinophagia</taxon>
        <taxon>Chitinophagales</taxon>
        <taxon>Chitinophagaceae</taxon>
        <taxon>Niabella</taxon>
    </lineage>
</organism>
<dbReference type="Proteomes" id="UP001202248">
    <property type="component" value="Unassembled WGS sequence"/>
</dbReference>
<dbReference type="InterPro" id="IPR018841">
    <property type="entry name" value="DUF2442"/>
</dbReference>
<name>A0ABS9SJZ1_9BACT</name>
<dbReference type="Pfam" id="PF10387">
    <property type="entry name" value="DUF2442"/>
    <property type="match status" value="1"/>
</dbReference>
<accession>A0ABS9SJZ1</accession>
<keyword evidence="2" id="KW-1185">Reference proteome</keyword>
<dbReference type="Gene3D" id="3.30.2020.40">
    <property type="entry name" value="Uncharacterised protein PF10387, DUF2442"/>
    <property type="match status" value="1"/>
</dbReference>
<sequence>MPKIEVIKVWTDDKAIHIKTKNGAEYYELFEEYPTLKFASKKQRESFETDNIGVHWEEIDEDLSFEGFIKTAKKKETTLHKALKNIPEINISAFSRRVGMPQPLMANYISGNKKLTPLRKRK</sequence>
<comment type="caution">
    <text evidence="1">The sequence shown here is derived from an EMBL/GenBank/DDBJ whole genome shotgun (WGS) entry which is preliminary data.</text>
</comment>
<reference evidence="1 2" key="1">
    <citation type="submission" date="2022-02" db="EMBL/GenBank/DDBJ databases">
        <authorList>
            <person name="Min J."/>
        </authorList>
    </citation>
    <scope>NUCLEOTIDE SEQUENCE [LARGE SCALE GENOMIC DNA]</scope>
    <source>
        <strain evidence="1 2">GR10-1</strain>
    </source>
</reference>
<proteinExistence type="predicted"/>
<evidence type="ECO:0000313" key="1">
    <source>
        <dbReference type="EMBL" id="MCH5598689.1"/>
    </source>
</evidence>
<dbReference type="RefSeq" id="WP_240830369.1">
    <property type="nucleotide sequence ID" value="NZ_JAKWBL010000002.1"/>
</dbReference>
<protein>
    <submittedName>
        <fullName evidence="1">DUF2442 domain-containing protein</fullName>
    </submittedName>
</protein>